<dbReference type="InterPro" id="IPR027417">
    <property type="entry name" value="P-loop_NTPase"/>
</dbReference>
<dbReference type="PANTHER" id="PTHR37816:SF2">
    <property type="entry name" value="DNA TOPOLOGY MODULATION PROTEIN FLAR-RELATED PROTEIN"/>
    <property type="match status" value="1"/>
</dbReference>
<keyword evidence="1" id="KW-0418">Kinase</keyword>
<organism evidence="1 2">
    <name type="scientific">Pedobacter riviphilus</name>
    <dbReference type="NCBI Taxonomy" id="2766984"/>
    <lineage>
        <taxon>Bacteria</taxon>
        <taxon>Pseudomonadati</taxon>
        <taxon>Bacteroidota</taxon>
        <taxon>Sphingobacteriia</taxon>
        <taxon>Sphingobacteriales</taxon>
        <taxon>Sphingobacteriaceae</taxon>
        <taxon>Pedobacter</taxon>
    </lineage>
</organism>
<dbReference type="EMBL" id="CP061171">
    <property type="protein sequence ID" value="QNR85605.1"/>
    <property type="molecule type" value="Genomic_DNA"/>
</dbReference>
<protein>
    <submittedName>
        <fullName evidence="1">Adenylate kinase</fullName>
    </submittedName>
</protein>
<keyword evidence="1" id="KW-0808">Transferase</keyword>
<gene>
    <name evidence="1" type="ORF">H9N25_03780</name>
</gene>
<name>A0ABX6TQC4_9SPHI</name>
<dbReference type="InterPro" id="IPR052922">
    <property type="entry name" value="Cytidylate_Kinase-2"/>
</dbReference>
<sequence length="196" mass="22837">MKIHIFGASGSGVTTLGKALAKKLNIPYFDSDQYFWILTDPPFTTKRNPKERNDLIKIALTESDYWVFGGSSVSWGDGIFPEFDLIVFLWLPPEVRLNRLKKREFERYGSVIYQDPERIKKYQDFIEWATNYDIDPIKSGFTGRSLKVHEDWIKNLNKEILQIRGDFTVEERIKKITDYLETKKGTNGAFNTVNIL</sequence>
<keyword evidence="2" id="KW-1185">Reference proteome</keyword>
<dbReference type="Gene3D" id="3.40.50.300">
    <property type="entry name" value="P-loop containing nucleotide triphosphate hydrolases"/>
    <property type="match status" value="1"/>
</dbReference>
<dbReference type="GO" id="GO:0016301">
    <property type="term" value="F:kinase activity"/>
    <property type="evidence" value="ECO:0007669"/>
    <property type="project" value="UniProtKB-KW"/>
</dbReference>
<proteinExistence type="predicted"/>
<accession>A0ABX6TQC4</accession>
<reference evidence="1 2" key="1">
    <citation type="submission" date="2020-09" db="EMBL/GenBank/DDBJ databases">
        <title>Pedobacter sp. SW-16 isolated from soil near Yeocheon.</title>
        <authorList>
            <person name="Im H.S."/>
            <person name="Joung Y."/>
            <person name="Lee S.-S."/>
        </authorList>
    </citation>
    <scope>NUCLEOTIDE SEQUENCE [LARGE SCALE GENOMIC DNA]</scope>
    <source>
        <strain evidence="1 2">SW-16</strain>
    </source>
</reference>
<dbReference type="Proteomes" id="UP000516439">
    <property type="component" value="Chromosome"/>
</dbReference>
<evidence type="ECO:0000313" key="2">
    <source>
        <dbReference type="Proteomes" id="UP000516439"/>
    </source>
</evidence>
<dbReference type="PANTHER" id="PTHR37816">
    <property type="entry name" value="YALI0E33011P"/>
    <property type="match status" value="1"/>
</dbReference>
<dbReference type="NCBIfam" id="NF004861">
    <property type="entry name" value="PRK06217.1"/>
    <property type="match status" value="1"/>
</dbReference>
<dbReference type="RefSeq" id="WP_190327995.1">
    <property type="nucleotide sequence ID" value="NZ_CP061171.1"/>
</dbReference>
<dbReference type="SUPFAM" id="SSF52540">
    <property type="entry name" value="P-loop containing nucleoside triphosphate hydrolases"/>
    <property type="match status" value="1"/>
</dbReference>
<evidence type="ECO:0000313" key="1">
    <source>
        <dbReference type="EMBL" id="QNR85605.1"/>
    </source>
</evidence>